<protein>
    <recommendedName>
        <fullName evidence="3">CsbD-like domain-containing protein</fullName>
    </recommendedName>
</protein>
<feature type="domain" description="CsbD-like" evidence="3">
    <location>
        <begin position="4"/>
        <end position="54"/>
    </location>
</feature>
<dbReference type="OrthoDB" id="9796058at2"/>
<evidence type="ECO:0000259" key="3">
    <source>
        <dbReference type="Pfam" id="PF05532"/>
    </source>
</evidence>
<dbReference type="STRING" id="1292034.OR37_02618"/>
<comment type="similarity">
    <text evidence="1">Belongs to the UPF0337 (CsbD) family.</text>
</comment>
<proteinExistence type="inferred from homology"/>
<reference evidence="4 5" key="1">
    <citation type="journal article" date="2013" name="Genome Announc.">
        <title>Draft Genome Sequence for Caulobacter sp. Strain OR37, a Bacterium Tolerant to Heavy Metals.</title>
        <authorList>
            <person name="Utturkar S.M."/>
            <person name="Bollmann A."/>
            <person name="Brzoska R.M."/>
            <person name="Klingeman D.M."/>
            <person name="Epstein S.E."/>
            <person name="Palumbo A.V."/>
            <person name="Brown S.D."/>
        </authorList>
    </citation>
    <scope>NUCLEOTIDE SEQUENCE [LARGE SCALE GENOMIC DNA]</scope>
    <source>
        <strain evidence="4 5">OR37</strain>
    </source>
</reference>
<dbReference type="Gene3D" id="1.10.1470.10">
    <property type="entry name" value="YjbJ"/>
    <property type="match status" value="1"/>
</dbReference>
<dbReference type="AlphaFoldDB" id="R0EK35"/>
<sequence>MSTNRVEGAIDKGVGALKEAAGKAVGNERLQAEGAAQKAKGDIQNKVGQAQDKIGDAIKR</sequence>
<dbReference type="Proteomes" id="UP000013063">
    <property type="component" value="Unassembled WGS sequence"/>
</dbReference>
<dbReference type="Pfam" id="PF05532">
    <property type="entry name" value="CsbD"/>
    <property type="match status" value="1"/>
</dbReference>
<evidence type="ECO:0000256" key="1">
    <source>
        <dbReference type="ARBA" id="ARBA00009129"/>
    </source>
</evidence>
<dbReference type="EMBL" id="APMP01000016">
    <property type="protein sequence ID" value="ENZ81507.1"/>
    <property type="molecule type" value="Genomic_DNA"/>
</dbReference>
<dbReference type="InterPro" id="IPR036629">
    <property type="entry name" value="YjbJ_sf"/>
</dbReference>
<comment type="caution">
    <text evidence="4">The sequence shown here is derived from an EMBL/GenBank/DDBJ whole genome shotgun (WGS) entry which is preliminary data.</text>
</comment>
<organism evidence="4 5">
    <name type="scientific">Caulobacter vibrioides OR37</name>
    <dbReference type="NCBI Taxonomy" id="1292034"/>
    <lineage>
        <taxon>Bacteria</taxon>
        <taxon>Pseudomonadati</taxon>
        <taxon>Pseudomonadota</taxon>
        <taxon>Alphaproteobacteria</taxon>
        <taxon>Caulobacterales</taxon>
        <taxon>Caulobacteraceae</taxon>
        <taxon>Caulobacter</taxon>
    </lineage>
</organism>
<evidence type="ECO:0000313" key="4">
    <source>
        <dbReference type="EMBL" id="ENZ81507.1"/>
    </source>
</evidence>
<dbReference type="SUPFAM" id="SSF69047">
    <property type="entry name" value="Hypothetical protein YjbJ"/>
    <property type="match status" value="1"/>
</dbReference>
<accession>R0EK35</accession>
<evidence type="ECO:0000313" key="5">
    <source>
        <dbReference type="Proteomes" id="UP000013063"/>
    </source>
</evidence>
<evidence type="ECO:0000256" key="2">
    <source>
        <dbReference type="SAM" id="MobiDB-lite"/>
    </source>
</evidence>
<keyword evidence="5" id="KW-1185">Reference proteome</keyword>
<gene>
    <name evidence="4" type="ORF">OR37_02618</name>
</gene>
<feature type="region of interest" description="Disordered" evidence="2">
    <location>
        <begin position="34"/>
        <end position="60"/>
    </location>
</feature>
<name>R0EK35_CAUVI</name>
<dbReference type="PATRIC" id="fig|1292034.3.peg.2598"/>
<dbReference type="eggNOG" id="COG3237">
    <property type="taxonomic scope" value="Bacteria"/>
</dbReference>
<dbReference type="InterPro" id="IPR008462">
    <property type="entry name" value="CsbD"/>
</dbReference>